<protein>
    <recommendedName>
        <fullName evidence="3">PARP catalytic domain-containing protein</fullName>
    </recommendedName>
</protein>
<dbReference type="Proteomes" id="UP001497497">
    <property type="component" value="Unassembled WGS sequence"/>
</dbReference>
<gene>
    <name evidence="1" type="ORF">GSLYS_00008820001</name>
</gene>
<evidence type="ECO:0000313" key="2">
    <source>
        <dbReference type="Proteomes" id="UP001497497"/>
    </source>
</evidence>
<sequence>MSSRAVEIQIPLSNSAHVKFSPFLSANHCKKFREFNHNLLRLCSLFHKISHDLDWECPSDVGDQTLAVFVMSEMTAKDFSNKENEVTTIQVDHEFKFKAELQNLVGFVDELLSLKEVEDLDESMEMKKLKSKLDVFLEKNHSEISGCSQSWAMNVLYYLDLNYTILENYNFILDCPPGDLFGLQRQIEKIWENGFHGCLIAKSNKINLSKSLQQLGYSRSVSDKIISSIPKPLLERQSSLFWSIRYLKYKLFNDPLLTYVPRYPFKEGRINEWFEEEMEDCNYTSNYPESCQVTMMNVSGVDGQNQVKRYIEKQKEYCSSDLFFHGTSHKDAVMILNRGVQLSQGSAGQDFSSGDGFYLSDNLLDAKKWAGAGRGKYQAVIVYNLSLVGCEEGLNLVEDADQWQKIVKLCRGGYEDLQKFELVQNVKYIIGPSCKNPITAIQNKTDFKWDETNQLCVRDQTFANTHFNTKNICCVFFY</sequence>
<proteinExistence type="predicted"/>
<dbReference type="Gene3D" id="3.90.175.10">
    <property type="entry name" value="Diphtheria Toxin, domain 1"/>
    <property type="match status" value="1"/>
</dbReference>
<comment type="caution">
    <text evidence="1">The sequence shown here is derived from an EMBL/GenBank/DDBJ whole genome shotgun (WGS) entry which is preliminary data.</text>
</comment>
<dbReference type="SUPFAM" id="SSF56399">
    <property type="entry name" value="ADP-ribosylation"/>
    <property type="match status" value="1"/>
</dbReference>
<evidence type="ECO:0000313" key="1">
    <source>
        <dbReference type="EMBL" id="CAL1534860.1"/>
    </source>
</evidence>
<dbReference type="EMBL" id="CAXITT010000184">
    <property type="protein sequence ID" value="CAL1534860.1"/>
    <property type="molecule type" value="Genomic_DNA"/>
</dbReference>
<organism evidence="1 2">
    <name type="scientific">Lymnaea stagnalis</name>
    <name type="common">Great pond snail</name>
    <name type="synonym">Helix stagnalis</name>
    <dbReference type="NCBI Taxonomy" id="6523"/>
    <lineage>
        <taxon>Eukaryota</taxon>
        <taxon>Metazoa</taxon>
        <taxon>Spiralia</taxon>
        <taxon>Lophotrochozoa</taxon>
        <taxon>Mollusca</taxon>
        <taxon>Gastropoda</taxon>
        <taxon>Heterobranchia</taxon>
        <taxon>Euthyneura</taxon>
        <taxon>Panpulmonata</taxon>
        <taxon>Hygrophila</taxon>
        <taxon>Lymnaeoidea</taxon>
        <taxon>Lymnaeidae</taxon>
        <taxon>Lymnaea</taxon>
    </lineage>
</organism>
<accession>A0AAV2HLC0</accession>
<name>A0AAV2HLC0_LYMST</name>
<dbReference type="AlphaFoldDB" id="A0AAV2HLC0"/>
<evidence type="ECO:0008006" key="3">
    <source>
        <dbReference type="Google" id="ProtNLM"/>
    </source>
</evidence>
<keyword evidence="2" id="KW-1185">Reference proteome</keyword>
<reference evidence="1 2" key="1">
    <citation type="submission" date="2024-04" db="EMBL/GenBank/DDBJ databases">
        <authorList>
            <consortium name="Genoscope - CEA"/>
            <person name="William W."/>
        </authorList>
    </citation>
    <scope>NUCLEOTIDE SEQUENCE [LARGE SCALE GENOMIC DNA]</scope>
</reference>